<evidence type="ECO:0000256" key="2">
    <source>
        <dbReference type="ARBA" id="ARBA00022980"/>
    </source>
</evidence>
<keyword evidence="7" id="KW-1185">Reference proteome</keyword>
<dbReference type="PANTHER" id="PTHR12059">
    <property type="entry name" value="RIBOSOMAL PROTEIN L23-RELATED"/>
    <property type="match status" value="1"/>
</dbReference>
<keyword evidence="2" id="KW-0689">Ribosomal protein</keyword>
<dbReference type="InterPro" id="IPR013025">
    <property type="entry name" value="Ribosomal_uL23-like"/>
</dbReference>
<dbReference type="EMBL" id="JAQQWL010000001">
    <property type="protein sequence ID" value="KAK8091133.1"/>
    <property type="molecule type" value="Genomic_DNA"/>
</dbReference>
<reference evidence="6 7" key="1">
    <citation type="submission" date="2023-01" db="EMBL/GenBank/DDBJ databases">
        <title>Analysis of 21 Apiospora genomes using comparative genomics revels a genus with tremendous synthesis potential of carbohydrate active enzymes and secondary metabolites.</title>
        <authorList>
            <person name="Sorensen T."/>
        </authorList>
    </citation>
    <scope>NUCLEOTIDE SEQUENCE [LARGE SCALE GENOMIC DNA]</scope>
    <source>
        <strain evidence="6 7">CBS 135458</strain>
    </source>
</reference>
<dbReference type="SUPFAM" id="SSF54189">
    <property type="entry name" value="Ribosomal proteins S24e, L23 and L15e"/>
    <property type="match status" value="1"/>
</dbReference>
<name>A0ABR1X6S6_9PEZI</name>
<comment type="caution">
    <text evidence="6">The sequence shown here is derived from an EMBL/GenBank/DDBJ whole genome shotgun (WGS) entry which is preliminary data.</text>
</comment>
<dbReference type="GeneID" id="92085110"/>
<feature type="region of interest" description="Disordered" evidence="5">
    <location>
        <begin position="139"/>
        <end position="159"/>
    </location>
</feature>
<dbReference type="InterPro" id="IPR012677">
    <property type="entry name" value="Nucleotide-bd_a/b_plait_sf"/>
</dbReference>
<evidence type="ECO:0000256" key="4">
    <source>
        <dbReference type="ARBA" id="ARBA00039977"/>
    </source>
</evidence>
<organism evidence="6 7">
    <name type="scientific">Apiospora phragmitis</name>
    <dbReference type="NCBI Taxonomy" id="2905665"/>
    <lineage>
        <taxon>Eukaryota</taxon>
        <taxon>Fungi</taxon>
        <taxon>Dikarya</taxon>
        <taxon>Ascomycota</taxon>
        <taxon>Pezizomycotina</taxon>
        <taxon>Sordariomycetes</taxon>
        <taxon>Xylariomycetidae</taxon>
        <taxon>Amphisphaeriales</taxon>
        <taxon>Apiosporaceae</taxon>
        <taxon>Apiospora</taxon>
    </lineage>
</organism>
<dbReference type="Proteomes" id="UP001480595">
    <property type="component" value="Unassembled WGS sequence"/>
</dbReference>
<dbReference type="RefSeq" id="XP_066722679.1">
    <property type="nucleotide sequence ID" value="XM_066852047.1"/>
</dbReference>
<evidence type="ECO:0000256" key="5">
    <source>
        <dbReference type="SAM" id="MobiDB-lite"/>
    </source>
</evidence>
<evidence type="ECO:0000313" key="6">
    <source>
        <dbReference type="EMBL" id="KAK8091133.1"/>
    </source>
</evidence>
<sequence length="187" mass="21902">MAAAAASKPFKTGLKQIYLPDNVITFCRPTRESQLPQFATFKVPLHFNKLDIRDYLFNAYSVVTLGVRSAVMRRPVLRSHPITQRVQRPPSIKYMTVELQKPFVWPKEPTKEELKQWDDEATEARVKLHEKRESQMKNYQLYGTIDRPNMQKKTQDRSLLAKQARELVSGAAKWDNRRELDPKWTES</sequence>
<keyword evidence="3" id="KW-0687">Ribonucleoprotein</keyword>
<gene>
    <name evidence="6" type="ORF">PG994_000638</name>
</gene>
<evidence type="ECO:0000256" key="1">
    <source>
        <dbReference type="ARBA" id="ARBA00006700"/>
    </source>
</evidence>
<dbReference type="PANTHER" id="PTHR12059:SF5">
    <property type="entry name" value="LARGE RIBOSOMAL SUBUNIT PROTEIN UL23M"/>
    <property type="match status" value="1"/>
</dbReference>
<dbReference type="InterPro" id="IPR012678">
    <property type="entry name" value="Ribosomal_uL23/eL15/eS24_sf"/>
</dbReference>
<comment type="similarity">
    <text evidence="1">Belongs to the universal ribosomal protein uL23 family.</text>
</comment>
<protein>
    <recommendedName>
        <fullName evidence="4">Large ribosomal subunit protein uL23m</fullName>
    </recommendedName>
</protein>
<dbReference type="Pfam" id="PF00276">
    <property type="entry name" value="Ribosomal_L23"/>
    <property type="match status" value="1"/>
</dbReference>
<evidence type="ECO:0000313" key="7">
    <source>
        <dbReference type="Proteomes" id="UP001480595"/>
    </source>
</evidence>
<evidence type="ECO:0000256" key="3">
    <source>
        <dbReference type="ARBA" id="ARBA00023274"/>
    </source>
</evidence>
<dbReference type="Gene3D" id="3.30.70.330">
    <property type="match status" value="1"/>
</dbReference>
<proteinExistence type="inferred from homology"/>
<accession>A0ABR1X6S6</accession>